<evidence type="ECO:0000313" key="4">
    <source>
        <dbReference type="Proteomes" id="UP001142325"/>
    </source>
</evidence>
<dbReference type="InterPro" id="IPR021860">
    <property type="entry name" value="Peptidase_S12_Pab87-rel_C"/>
</dbReference>
<dbReference type="InterPro" id="IPR012338">
    <property type="entry name" value="Beta-lactam/transpept-like"/>
</dbReference>
<comment type="caution">
    <text evidence="3">The sequence shown here is derived from an EMBL/GenBank/DDBJ whole genome shotgun (WGS) entry which is preliminary data.</text>
</comment>
<dbReference type="Gene3D" id="2.40.128.600">
    <property type="match status" value="1"/>
</dbReference>
<dbReference type="Pfam" id="PF11954">
    <property type="entry name" value="DUF3471"/>
    <property type="match status" value="1"/>
</dbReference>
<evidence type="ECO:0000259" key="2">
    <source>
        <dbReference type="Pfam" id="PF11954"/>
    </source>
</evidence>
<dbReference type="Gene3D" id="3.40.710.10">
    <property type="entry name" value="DD-peptidase/beta-lactamase superfamily"/>
    <property type="match status" value="1"/>
</dbReference>
<dbReference type="AlphaFoldDB" id="A0A9W6M7V3"/>
<feature type="domain" description="Beta-lactamase-related" evidence="1">
    <location>
        <begin position="79"/>
        <end position="403"/>
    </location>
</feature>
<dbReference type="Proteomes" id="UP001142325">
    <property type="component" value="Unassembled WGS sequence"/>
</dbReference>
<organism evidence="3 4">
    <name type="scientific">Microbacterium keratanolyticum</name>
    <dbReference type="NCBI Taxonomy" id="67574"/>
    <lineage>
        <taxon>Bacteria</taxon>
        <taxon>Bacillati</taxon>
        <taxon>Actinomycetota</taxon>
        <taxon>Actinomycetes</taxon>
        <taxon>Micrococcales</taxon>
        <taxon>Microbacteriaceae</taxon>
        <taxon>Microbacterium</taxon>
    </lineage>
</organism>
<dbReference type="PROSITE" id="PS51257">
    <property type="entry name" value="PROKAR_LIPOPROTEIN"/>
    <property type="match status" value="1"/>
</dbReference>
<dbReference type="PANTHER" id="PTHR46825">
    <property type="entry name" value="D-ALANYL-D-ALANINE-CARBOXYPEPTIDASE/ENDOPEPTIDASE AMPH"/>
    <property type="match status" value="1"/>
</dbReference>
<name>A0A9W6M7V3_9MICO</name>
<gene>
    <name evidence="3" type="ORF">GCM10017596_01590</name>
</gene>
<protein>
    <submittedName>
        <fullName evidence="3">Serine hydrolase</fullName>
    </submittedName>
</protein>
<evidence type="ECO:0000259" key="1">
    <source>
        <dbReference type="Pfam" id="PF00144"/>
    </source>
</evidence>
<keyword evidence="3" id="KW-0378">Hydrolase</keyword>
<dbReference type="EMBL" id="BSET01000001">
    <property type="protein sequence ID" value="GLK00444.1"/>
    <property type="molecule type" value="Genomic_DNA"/>
</dbReference>
<reference evidence="3" key="1">
    <citation type="journal article" date="2014" name="Int. J. Syst. Evol. Microbiol.">
        <title>Complete genome sequence of Corynebacterium casei LMG S-19264T (=DSM 44701T), isolated from a smear-ripened cheese.</title>
        <authorList>
            <consortium name="US DOE Joint Genome Institute (JGI-PGF)"/>
            <person name="Walter F."/>
            <person name="Albersmeier A."/>
            <person name="Kalinowski J."/>
            <person name="Ruckert C."/>
        </authorList>
    </citation>
    <scope>NUCLEOTIDE SEQUENCE</scope>
    <source>
        <strain evidence="3">VKM Ac-1958</strain>
    </source>
</reference>
<evidence type="ECO:0000313" key="3">
    <source>
        <dbReference type="EMBL" id="GLK00444.1"/>
    </source>
</evidence>
<dbReference type="PANTHER" id="PTHR46825:SF15">
    <property type="entry name" value="BETA-LACTAMASE-RELATED DOMAIN-CONTAINING PROTEIN"/>
    <property type="match status" value="1"/>
</dbReference>
<dbReference type="InterPro" id="IPR001466">
    <property type="entry name" value="Beta-lactam-related"/>
</dbReference>
<reference evidence="3" key="2">
    <citation type="submission" date="2023-01" db="EMBL/GenBank/DDBJ databases">
        <authorList>
            <person name="Sun Q."/>
            <person name="Evtushenko L."/>
        </authorList>
    </citation>
    <scope>NUCLEOTIDE SEQUENCE</scope>
    <source>
        <strain evidence="3">VKM Ac-1958</strain>
    </source>
</reference>
<accession>A0A9W6M7V3</accession>
<dbReference type="InterPro" id="IPR050491">
    <property type="entry name" value="AmpC-like"/>
</dbReference>
<dbReference type="SUPFAM" id="SSF56601">
    <property type="entry name" value="beta-lactamase/transpeptidase-like"/>
    <property type="match status" value="1"/>
</dbReference>
<feature type="domain" description="Peptidase S12 Pab87-related C-terminal" evidence="2">
    <location>
        <begin position="450"/>
        <end position="538"/>
    </location>
</feature>
<dbReference type="Pfam" id="PF00144">
    <property type="entry name" value="Beta-lactamase"/>
    <property type="match status" value="1"/>
</dbReference>
<proteinExistence type="predicted"/>
<sequence length="559" mass="58349">MTVGTRRAGLDTSHRARPALVGVLAIALIGGATGCTFGAASASPATIAITTGDVPSQDVVALPVDRDDAIAAALEQLPALVEDGMKRTGVPGASVAVVSKGETIYEGAFGVRDNTTDDPVDTETLFMIASLSKPLSGTIIAKAITEDENLSWQTPVSELMPDFAMNDPYVTENAQIGDYFAHRSGIPTGGGDDLEDLGFDREYILDHLRYIPLAPFRITYQYSNFGLTTGAEAVAFSRGETWEETAQELLFDPLDMTSTTASHEVFLQTENRAVQHARIGEDDFQPLFDRNPDAEAPAGGVASTAGDIAKWMALVLADGELDGAPFIDPAPFTQTFSAQIVSSHNSTLEERPSHYGFGINVGSGAGGRVTLSHSGAFGLGTATGATMVPDLDLGIVVLTNGAPIGLPEAITQSFVETVMYGAPARDWVDVMSGFFANYNAPAGDLAGEEPPADAAPQGPASDYVGTYASDYFGTFTVTDTGGALQGALGPDGGYTFTLDPWDGDTLSFAPVGENTLPGSLSSAVFTREGGAITGVTLTVFNKFEHVEEPSGLGVFTRVG</sequence>
<keyword evidence="4" id="KW-1185">Reference proteome</keyword>
<dbReference type="GO" id="GO:0016787">
    <property type="term" value="F:hydrolase activity"/>
    <property type="evidence" value="ECO:0007669"/>
    <property type="project" value="UniProtKB-KW"/>
</dbReference>